<protein>
    <submittedName>
        <fullName evidence="1">Uncharacterized protein</fullName>
    </submittedName>
</protein>
<proteinExistence type="predicted"/>
<dbReference type="EMBL" id="GBXM01045691">
    <property type="protein sequence ID" value="JAH62886.1"/>
    <property type="molecule type" value="Transcribed_RNA"/>
</dbReference>
<name>A0A0E9UAM4_ANGAN</name>
<accession>A0A0E9UAM4</accession>
<sequence>MCATHTCICSHIYIYIHTHI</sequence>
<evidence type="ECO:0000313" key="1">
    <source>
        <dbReference type="EMBL" id="JAH62886.1"/>
    </source>
</evidence>
<reference evidence="1" key="1">
    <citation type="submission" date="2014-11" db="EMBL/GenBank/DDBJ databases">
        <authorList>
            <person name="Amaro Gonzalez C."/>
        </authorList>
    </citation>
    <scope>NUCLEOTIDE SEQUENCE</scope>
</reference>
<reference evidence="1" key="2">
    <citation type="journal article" date="2015" name="Fish Shellfish Immunol.">
        <title>Early steps in the European eel (Anguilla anguilla)-Vibrio vulnificus interaction in the gills: Role of the RtxA13 toxin.</title>
        <authorList>
            <person name="Callol A."/>
            <person name="Pajuelo D."/>
            <person name="Ebbesson L."/>
            <person name="Teles M."/>
            <person name="MacKenzie S."/>
            <person name="Amaro C."/>
        </authorList>
    </citation>
    <scope>NUCLEOTIDE SEQUENCE</scope>
</reference>
<dbReference type="AlphaFoldDB" id="A0A0E9UAM4"/>
<organism evidence="1">
    <name type="scientific">Anguilla anguilla</name>
    <name type="common">European freshwater eel</name>
    <name type="synonym">Muraena anguilla</name>
    <dbReference type="NCBI Taxonomy" id="7936"/>
    <lineage>
        <taxon>Eukaryota</taxon>
        <taxon>Metazoa</taxon>
        <taxon>Chordata</taxon>
        <taxon>Craniata</taxon>
        <taxon>Vertebrata</taxon>
        <taxon>Euteleostomi</taxon>
        <taxon>Actinopterygii</taxon>
        <taxon>Neopterygii</taxon>
        <taxon>Teleostei</taxon>
        <taxon>Anguilliformes</taxon>
        <taxon>Anguillidae</taxon>
        <taxon>Anguilla</taxon>
    </lineage>
</organism>